<keyword evidence="2 6" id="KW-0805">Transcription regulation</keyword>
<dbReference type="EMBL" id="QAAD01000013">
    <property type="protein sequence ID" value="PTN07819.1"/>
    <property type="molecule type" value="Genomic_DNA"/>
</dbReference>
<dbReference type="Gene3D" id="1.10.10.10">
    <property type="entry name" value="Winged helix-like DNA-binding domain superfamily/Winged helix DNA-binding domain"/>
    <property type="match status" value="1"/>
</dbReference>
<reference evidence="9 10" key="1">
    <citation type="submission" date="2018-04" db="EMBL/GenBank/DDBJ databases">
        <title>Genomic Encyclopedia of Archaeal and Bacterial Type Strains, Phase II (KMG-II): from individual species to whole genera.</title>
        <authorList>
            <person name="Goeker M."/>
        </authorList>
    </citation>
    <scope>NUCLEOTIDE SEQUENCE [LARGE SCALE GENOMIC DNA]</scope>
    <source>
        <strain evidence="9 10">DSM 28823</strain>
    </source>
</reference>
<keyword evidence="4 6" id="KW-0238">DNA-binding</keyword>
<dbReference type="GO" id="GO:0016987">
    <property type="term" value="F:sigma factor activity"/>
    <property type="evidence" value="ECO:0007669"/>
    <property type="project" value="UniProtKB-KW"/>
</dbReference>
<dbReference type="PANTHER" id="PTHR43133:SF46">
    <property type="entry name" value="RNA POLYMERASE SIGMA-70 FACTOR ECF SUBFAMILY"/>
    <property type="match status" value="1"/>
</dbReference>
<dbReference type="Pfam" id="PF08281">
    <property type="entry name" value="Sigma70_r4_2"/>
    <property type="match status" value="1"/>
</dbReference>
<evidence type="ECO:0000256" key="4">
    <source>
        <dbReference type="ARBA" id="ARBA00023125"/>
    </source>
</evidence>
<dbReference type="NCBIfam" id="TIGR02985">
    <property type="entry name" value="Sig70_bacteroi1"/>
    <property type="match status" value="1"/>
</dbReference>
<protein>
    <recommendedName>
        <fullName evidence="6">RNA polymerase sigma factor</fullName>
    </recommendedName>
</protein>
<evidence type="ECO:0000256" key="5">
    <source>
        <dbReference type="ARBA" id="ARBA00023163"/>
    </source>
</evidence>
<evidence type="ECO:0000259" key="7">
    <source>
        <dbReference type="Pfam" id="PF04542"/>
    </source>
</evidence>
<dbReference type="RefSeq" id="WP_107823016.1">
    <property type="nucleotide sequence ID" value="NZ_OY782574.1"/>
</dbReference>
<dbReference type="NCBIfam" id="TIGR02937">
    <property type="entry name" value="sigma70-ECF"/>
    <property type="match status" value="1"/>
</dbReference>
<dbReference type="Pfam" id="PF04542">
    <property type="entry name" value="Sigma70_r2"/>
    <property type="match status" value="1"/>
</dbReference>
<dbReference type="InterPro" id="IPR000838">
    <property type="entry name" value="RNA_pol_sigma70_ECF_CS"/>
</dbReference>
<gene>
    <name evidence="9" type="ORF">C8N47_11385</name>
</gene>
<dbReference type="InterPro" id="IPR039425">
    <property type="entry name" value="RNA_pol_sigma-70-like"/>
</dbReference>
<comment type="caution">
    <text evidence="9">The sequence shown here is derived from an EMBL/GenBank/DDBJ whole genome shotgun (WGS) entry which is preliminary data.</text>
</comment>
<evidence type="ECO:0000313" key="9">
    <source>
        <dbReference type="EMBL" id="PTN07819.1"/>
    </source>
</evidence>
<dbReference type="InterPro" id="IPR013325">
    <property type="entry name" value="RNA_pol_sigma_r2"/>
</dbReference>
<proteinExistence type="inferred from homology"/>
<dbReference type="Proteomes" id="UP000243525">
    <property type="component" value="Unassembled WGS sequence"/>
</dbReference>
<dbReference type="InterPro" id="IPR007627">
    <property type="entry name" value="RNA_pol_sigma70_r2"/>
</dbReference>
<dbReference type="SUPFAM" id="SSF88946">
    <property type="entry name" value="Sigma2 domain of RNA polymerase sigma factors"/>
    <property type="match status" value="1"/>
</dbReference>
<dbReference type="AlphaFoldDB" id="A0A2T5BZT6"/>
<dbReference type="GO" id="GO:0006352">
    <property type="term" value="P:DNA-templated transcription initiation"/>
    <property type="evidence" value="ECO:0007669"/>
    <property type="project" value="InterPro"/>
</dbReference>
<evidence type="ECO:0000256" key="3">
    <source>
        <dbReference type="ARBA" id="ARBA00023082"/>
    </source>
</evidence>
<dbReference type="PANTHER" id="PTHR43133">
    <property type="entry name" value="RNA POLYMERASE ECF-TYPE SIGMA FACTO"/>
    <property type="match status" value="1"/>
</dbReference>
<dbReference type="PROSITE" id="PS01063">
    <property type="entry name" value="SIGMA70_ECF"/>
    <property type="match status" value="1"/>
</dbReference>
<organism evidence="9 10">
    <name type="scientific">Mangrovibacterium marinum</name>
    <dbReference type="NCBI Taxonomy" id="1639118"/>
    <lineage>
        <taxon>Bacteria</taxon>
        <taxon>Pseudomonadati</taxon>
        <taxon>Bacteroidota</taxon>
        <taxon>Bacteroidia</taxon>
        <taxon>Marinilabiliales</taxon>
        <taxon>Prolixibacteraceae</taxon>
        <taxon>Mangrovibacterium</taxon>
    </lineage>
</organism>
<dbReference type="InterPro" id="IPR013324">
    <property type="entry name" value="RNA_pol_sigma_r3/r4-like"/>
</dbReference>
<dbReference type="InterPro" id="IPR036388">
    <property type="entry name" value="WH-like_DNA-bd_sf"/>
</dbReference>
<dbReference type="CDD" id="cd06171">
    <property type="entry name" value="Sigma70_r4"/>
    <property type="match status" value="1"/>
</dbReference>
<keyword evidence="10" id="KW-1185">Reference proteome</keyword>
<keyword evidence="5 6" id="KW-0804">Transcription</keyword>
<evidence type="ECO:0000259" key="8">
    <source>
        <dbReference type="Pfam" id="PF08281"/>
    </source>
</evidence>
<dbReference type="InterPro" id="IPR014327">
    <property type="entry name" value="RNA_pol_sigma70_bacteroid"/>
</dbReference>
<keyword evidence="3 6" id="KW-0731">Sigma factor</keyword>
<feature type="domain" description="RNA polymerase sigma-70 region 2" evidence="7">
    <location>
        <begin position="24"/>
        <end position="90"/>
    </location>
</feature>
<dbReference type="Gene3D" id="1.10.1740.10">
    <property type="match status" value="1"/>
</dbReference>
<dbReference type="InterPro" id="IPR014284">
    <property type="entry name" value="RNA_pol_sigma-70_dom"/>
</dbReference>
<sequence length="193" mass="22497">MVRNEDLENVLLLKKGDISAFSALFGKYSERLYAFALSIAREPYIAEEITQQVFLKIWEKRHQIEEYFSFKSFLFSVTYSETISLLRKETAEKKKVNRWGEVASFETTETDYTVEFNNLELLTSEIIAGLPARRREIFILSREQGYSYREIADKLGLSVKTVENQISATLKTIREKLGESQLCSILFYFLTTH</sequence>
<feature type="domain" description="RNA polymerase sigma factor 70 region 4 type 2" evidence="8">
    <location>
        <begin position="125"/>
        <end position="172"/>
    </location>
</feature>
<accession>A0A2T5BZT6</accession>
<dbReference type="InterPro" id="IPR013249">
    <property type="entry name" value="RNA_pol_sigma70_r4_t2"/>
</dbReference>
<evidence type="ECO:0000313" key="10">
    <source>
        <dbReference type="Proteomes" id="UP000243525"/>
    </source>
</evidence>
<comment type="similarity">
    <text evidence="1 6">Belongs to the sigma-70 factor family. ECF subfamily.</text>
</comment>
<dbReference type="SUPFAM" id="SSF88659">
    <property type="entry name" value="Sigma3 and sigma4 domains of RNA polymerase sigma factors"/>
    <property type="match status" value="1"/>
</dbReference>
<dbReference type="GO" id="GO:0003677">
    <property type="term" value="F:DNA binding"/>
    <property type="evidence" value="ECO:0007669"/>
    <property type="project" value="UniProtKB-KW"/>
</dbReference>
<name>A0A2T5BZT6_9BACT</name>
<evidence type="ECO:0000256" key="6">
    <source>
        <dbReference type="RuleBase" id="RU000716"/>
    </source>
</evidence>
<evidence type="ECO:0000256" key="1">
    <source>
        <dbReference type="ARBA" id="ARBA00010641"/>
    </source>
</evidence>
<evidence type="ECO:0000256" key="2">
    <source>
        <dbReference type="ARBA" id="ARBA00023015"/>
    </source>
</evidence>